<comment type="caution">
    <text evidence="1">The sequence shown here is derived from an EMBL/GenBank/DDBJ whole genome shotgun (WGS) entry which is preliminary data.</text>
</comment>
<sequence>MKRTLLDVQGQVTAVCSRSHISYKFHLGEPGGKLWIRFVYGPKNLDDMELAKSLIYDSIEKYTEPSRIPLVQAKWESYLPLKNLITVSVDDPDNHRGAGHRHDPEQLLFLSAEDASPGLVKGEIPAGMWEVTLSLHAIVTDICNYSLEIWQEEE</sequence>
<evidence type="ECO:0000313" key="1">
    <source>
        <dbReference type="EMBL" id="MCZ8511871.1"/>
    </source>
</evidence>
<reference evidence="1 2" key="1">
    <citation type="submission" date="2022-12" db="EMBL/GenBank/DDBJ databases">
        <title>Draft genome sequence of Paenibacillus sp. dW9.</title>
        <authorList>
            <person name="Choi E.-W."/>
            <person name="Kim D.-U."/>
        </authorList>
    </citation>
    <scope>NUCLEOTIDE SEQUENCE [LARGE SCALE GENOMIC DNA]</scope>
    <source>
        <strain evidence="2">dW9</strain>
    </source>
</reference>
<gene>
    <name evidence="1" type="ORF">O9H85_05430</name>
</gene>
<accession>A0ABT4Q4S1</accession>
<evidence type="ECO:0000313" key="2">
    <source>
        <dbReference type="Proteomes" id="UP001527882"/>
    </source>
</evidence>
<proteinExistence type="predicted"/>
<protein>
    <submittedName>
        <fullName evidence="1">Uncharacterized protein</fullName>
    </submittedName>
</protein>
<name>A0ABT4Q4S1_9BACL</name>
<keyword evidence="2" id="KW-1185">Reference proteome</keyword>
<dbReference type="RefSeq" id="WP_269880270.1">
    <property type="nucleotide sequence ID" value="NZ_JAQAGZ010000003.1"/>
</dbReference>
<organism evidence="1 2">
    <name type="scientific">Paenibacillus gyeongsangnamensis</name>
    <dbReference type="NCBI Taxonomy" id="3388067"/>
    <lineage>
        <taxon>Bacteria</taxon>
        <taxon>Bacillati</taxon>
        <taxon>Bacillota</taxon>
        <taxon>Bacilli</taxon>
        <taxon>Bacillales</taxon>
        <taxon>Paenibacillaceae</taxon>
        <taxon>Paenibacillus</taxon>
    </lineage>
</organism>
<dbReference type="Proteomes" id="UP001527882">
    <property type="component" value="Unassembled WGS sequence"/>
</dbReference>
<dbReference type="EMBL" id="JAQAGZ010000003">
    <property type="protein sequence ID" value="MCZ8511871.1"/>
    <property type="molecule type" value="Genomic_DNA"/>
</dbReference>